<dbReference type="OMA" id="PEHEQTH"/>
<keyword evidence="3" id="KW-0408">Iron</keyword>
<dbReference type="VEuPathDB" id="MicrosporidiaDB:NEQG_00397"/>
<sequence>MLHKKPKLYSIEEVAKHTTKSSCWIILSNVVYDVAEYAKEHPGGSSIIYENAGKDCTELFYALHPWINYKKILEKYIIGYIEEKTTP</sequence>
<dbReference type="HOGENOM" id="CLU_102602_4_1_1"/>
<keyword evidence="6" id="KW-1185">Reference proteome</keyword>
<dbReference type="InterPro" id="IPR001199">
    <property type="entry name" value="Cyt_B5-like_heme/steroid-bd"/>
</dbReference>
<dbReference type="FunCoup" id="I3EK80">
    <property type="interactions" value="13"/>
</dbReference>
<evidence type="ECO:0000256" key="1">
    <source>
        <dbReference type="ARBA" id="ARBA00022617"/>
    </source>
</evidence>
<reference evidence="5" key="1">
    <citation type="submission" date="2011-01" db="EMBL/GenBank/DDBJ databases">
        <title>The Genome Sequence of Nematocida parisii strain ERTm3.</title>
        <authorList>
            <consortium name="The Broad Institute Genome Sequencing Platform"/>
            <consortium name="The Broad Institute Genome Sequencing Center for Infectious Disease"/>
            <person name="Cuomo C."/>
            <person name="Troemel E."/>
            <person name="Young S.K."/>
            <person name="Zeng Q."/>
            <person name="Gargeya S."/>
            <person name="Fitzgerald M."/>
            <person name="Haas B."/>
            <person name="Abouelleil A."/>
            <person name="Alvarado L."/>
            <person name="Arachchi H.M."/>
            <person name="Berlin A."/>
            <person name="Chapman S.B."/>
            <person name="Gearin G."/>
            <person name="Goldberg J."/>
            <person name="Griggs A."/>
            <person name="Gujja S."/>
            <person name="Hansen M."/>
            <person name="Heiman D."/>
            <person name="Howarth C."/>
            <person name="Larimer J."/>
            <person name="Lui A."/>
            <person name="MacDonald P.J.P."/>
            <person name="McCowen C."/>
            <person name="Montmayeur A."/>
            <person name="Murphy C."/>
            <person name="Neiman D."/>
            <person name="Pearson M."/>
            <person name="Priest M."/>
            <person name="Roberts A."/>
            <person name="Saif S."/>
            <person name="Shea T."/>
            <person name="Sisk P."/>
            <person name="Stolte C."/>
            <person name="Sykes S."/>
            <person name="Wortman J."/>
            <person name="Nusbaum C."/>
            <person name="Birren B."/>
        </authorList>
    </citation>
    <scope>NUCLEOTIDE SEQUENCE</scope>
    <source>
        <strain evidence="5">ERTm3</strain>
    </source>
</reference>
<dbReference type="Gene3D" id="3.10.120.10">
    <property type="entry name" value="Cytochrome b5-like heme/steroid binding domain"/>
    <property type="match status" value="1"/>
</dbReference>
<dbReference type="GO" id="GO:0020037">
    <property type="term" value="F:heme binding"/>
    <property type="evidence" value="ECO:0007669"/>
    <property type="project" value="TreeGrafter"/>
</dbReference>
<dbReference type="EMBL" id="GL870876">
    <property type="protein sequence ID" value="EIJ89627.1"/>
    <property type="molecule type" value="Genomic_DNA"/>
</dbReference>
<dbReference type="PRINTS" id="PR00363">
    <property type="entry name" value="CYTOCHROMEB5"/>
</dbReference>
<evidence type="ECO:0000259" key="4">
    <source>
        <dbReference type="PROSITE" id="PS50255"/>
    </source>
</evidence>
<dbReference type="GO" id="GO:0004128">
    <property type="term" value="F:cytochrome-b5 reductase activity, acting on NAD(P)H"/>
    <property type="evidence" value="ECO:0007669"/>
    <property type="project" value="TreeGrafter"/>
</dbReference>
<proteinExistence type="predicted"/>
<dbReference type="SUPFAM" id="SSF55856">
    <property type="entry name" value="Cytochrome b5-like heme/steroid binding domain"/>
    <property type="match status" value="1"/>
</dbReference>
<dbReference type="InParanoid" id="I3EK80"/>
<dbReference type="PROSITE" id="PS50255">
    <property type="entry name" value="CYTOCHROME_B5_2"/>
    <property type="match status" value="1"/>
</dbReference>
<evidence type="ECO:0000256" key="2">
    <source>
        <dbReference type="ARBA" id="ARBA00022723"/>
    </source>
</evidence>
<protein>
    <submittedName>
        <fullName evidence="5">Cytochrome B5</fullName>
    </submittedName>
</protein>
<dbReference type="OrthoDB" id="260519at2759"/>
<dbReference type="SMART" id="SM01117">
    <property type="entry name" value="Cyt-b5"/>
    <property type="match status" value="1"/>
</dbReference>
<dbReference type="STRING" id="935791.I3EK80"/>
<dbReference type="FunFam" id="3.10.120.10:FF:000007">
    <property type="entry name" value="Sulfite oxidase, mitochondrial"/>
    <property type="match status" value="1"/>
</dbReference>
<keyword evidence="2" id="KW-0479">Metal-binding</keyword>
<dbReference type="Pfam" id="PF00173">
    <property type="entry name" value="Cyt-b5"/>
    <property type="match status" value="1"/>
</dbReference>
<name>I3EK80_NEMP3</name>
<dbReference type="GO" id="GO:0046872">
    <property type="term" value="F:metal ion binding"/>
    <property type="evidence" value="ECO:0007669"/>
    <property type="project" value="UniProtKB-KW"/>
</dbReference>
<evidence type="ECO:0000256" key="3">
    <source>
        <dbReference type="ARBA" id="ARBA00023004"/>
    </source>
</evidence>
<gene>
    <name evidence="5" type="ORF">NEQG_00397</name>
</gene>
<dbReference type="InterPro" id="IPR036400">
    <property type="entry name" value="Cyt_B5-like_heme/steroid_sf"/>
</dbReference>
<keyword evidence="1" id="KW-0349">Heme</keyword>
<dbReference type="Proteomes" id="UP000002872">
    <property type="component" value="Unassembled WGS sequence"/>
</dbReference>
<dbReference type="AlphaFoldDB" id="I3EK80"/>
<evidence type="ECO:0000313" key="6">
    <source>
        <dbReference type="Proteomes" id="UP000002872"/>
    </source>
</evidence>
<dbReference type="PANTHER" id="PTHR46237:SF1">
    <property type="entry name" value="CYTOCHROME B5 REDUCTASE 4"/>
    <property type="match status" value="1"/>
</dbReference>
<organism evidence="5 6">
    <name type="scientific">Nematocida parisii (strain ERTm3)</name>
    <name type="common">Nematode killer fungus</name>
    <dbReference type="NCBI Taxonomy" id="935791"/>
    <lineage>
        <taxon>Eukaryota</taxon>
        <taxon>Fungi</taxon>
        <taxon>Fungi incertae sedis</taxon>
        <taxon>Microsporidia</taxon>
        <taxon>Nematocida</taxon>
    </lineage>
</organism>
<dbReference type="InterPro" id="IPR051872">
    <property type="entry name" value="Cytochrome_b5/Flavoprotein_Rdt"/>
</dbReference>
<feature type="domain" description="Cytochrome b5 heme-binding" evidence="4">
    <location>
        <begin position="6"/>
        <end position="82"/>
    </location>
</feature>
<dbReference type="GO" id="GO:0005737">
    <property type="term" value="C:cytoplasm"/>
    <property type="evidence" value="ECO:0007669"/>
    <property type="project" value="TreeGrafter"/>
</dbReference>
<accession>I3EK80</accession>
<dbReference type="PANTHER" id="PTHR46237">
    <property type="entry name" value="CYTOCHROME B5 REDUCTASE 4 FAMILY MEMBER"/>
    <property type="match status" value="1"/>
</dbReference>
<evidence type="ECO:0000313" key="5">
    <source>
        <dbReference type="EMBL" id="EIJ89627.1"/>
    </source>
</evidence>